<proteinExistence type="predicted"/>
<keyword evidence="3" id="KW-1185">Reference proteome</keyword>
<reference evidence="3" key="1">
    <citation type="journal article" date="2019" name="Int. J. Syst. Evol. Microbiol.">
        <title>The Global Catalogue of Microorganisms (GCM) 10K type strain sequencing project: providing services to taxonomists for standard genome sequencing and annotation.</title>
        <authorList>
            <consortium name="The Broad Institute Genomics Platform"/>
            <consortium name="The Broad Institute Genome Sequencing Center for Infectious Disease"/>
            <person name="Wu L."/>
            <person name="Ma J."/>
        </authorList>
    </citation>
    <scope>NUCLEOTIDE SEQUENCE [LARGE SCALE GENOMIC DNA]</scope>
    <source>
        <strain evidence="3">KCTC 52449</strain>
    </source>
</reference>
<dbReference type="RefSeq" id="WP_377908358.1">
    <property type="nucleotide sequence ID" value="NZ_JBHRSX010000041.1"/>
</dbReference>
<dbReference type="InterPro" id="IPR007069">
    <property type="entry name" value="Transposase_32"/>
</dbReference>
<sequence length="187" mass="21074">CRYISRPALSEQRLSLTDSGKVRYQLKTPYQDGTTHVFFTPLDFIGKLAALVPVPRLNLTRFYGVFAPNAKVRAEVTASQRGKNSPRLAEHLKDSDKPYHARSMSWAQRLKRVFNIDITVCEACEKTNVKIITCITDPAVIHKILAHLDKQTLLEAKNDSLMPPLRAPPATASFSDYIIQRDFDFGA</sequence>
<evidence type="ECO:0000313" key="3">
    <source>
        <dbReference type="Proteomes" id="UP001595477"/>
    </source>
</evidence>
<evidence type="ECO:0000313" key="2">
    <source>
        <dbReference type="EMBL" id="MFC3203193.1"/>
    </source>
</evidence>
<name>A0ABV7JYU3_9ALTE</name>
<dbReference type="EMBL" id="JBHRSX010000041">
    <property type="protein sequence ID" value="MFC3203193.1"/>
    <property type="molecule type" value="Genomic_DNA"/>
</dbReference>
<organism evidence="2 3">
    <name type="scientific">Alteromonas oceani</name>
    <dbReference type="NCBI Taxonomy" id="2071609"/>
    <lineage>
        <taxon>Bacteria</taxon>
        <taxon>Pseudomonadati</taxon>
        <taxon>Pseudomonadota</taxon>
        <taxon>Gammaproteobacteria</taxon>
        <taxon>Alteromonadales</taxon>
        <taxon>Alteromonadaceae</taxon>
        <taxon>Alteromonas/Salinimonas group</taxon>
        <taxon>Alteromonas</taxon>
    </lineage>
</organism>
<evidence type="ECO:0000259" key="1">
    <source>
        <dbReference type="Pfam" id="PF04986"/>
    </source>
</evidence>
<comment type="caution">
    <text evidence="2">The sequence shown here is derived from an EMBL/GenBank/DDBJ whole genome shotgun (WGS) entry which is preliminary data.</text>
</comment>
<protein>
    <submittedName>
        <fullName evidence="2">Transposase</fullName>
    </submittedName>
</protein>
<accession>A0ABV7JYU3</accession>
<dbReference type="Pfam" id="PF04986">
    <property type="entry name" value="Y2_Tnp"/>
    <property type="match status" value="1"/>
</dbReference>
<feature type="domain" description="Transposase IS801/IS1294" evidence="1">
    <location>
        <begin position="1"/>
        <end position="69"/>
    </location>
</feature>
<feature type="non-terminal residue" evidence="2">
    <location>
        <position position="1"/>
    </location>
</feature>
<gene>
    <name evidence="2" type="ORF">ACFOEW_15360</name>
</gene>
<dbReference type="Proteomes" id="UP001595477">
    <property type="component" value="Unassembled WGS sequence"/>
</dbReference>